<dbReference type="KEGG" id="tad:TRIADDRAFT_61388"/>
<keyword evidence="14" id="KW-0411">Iron-sulfur</keyword>
<evidence type="ECO:0000256" key="15">
    <source>
        <dbReference type="ARBA" id="ARBA00023134"/>
    </source>
</evidence>
<dbReference type="InterPro" id="IPR002820">
    <property type="entry name" value="Mopterin_CF_biosynth-C_dom"/>
</dbReference>
<dbReference type="GO" id="GO:0061799">
    <property type="term" value="F:cyclic pyranopterin monophosphate synthase activity"/>
    <property type="evidence" value="ECO:0000318"/>
    <property type="project" value="GO_Central"/>
</dbReference>
<comment type="cofactor">
    <cofactor evidence="2">
        <name>[4Fe-4S] cluster</name>
        <dbReference type="ChEBI" id="CHEBI:49883"/>
    </cofactor>
</comment>
<dbReference type="CDD" id="cd01420">
    <property type="entry name" value="MoaC_PE"/>
    <property type="match status" value="1"/>
</dbReference>
<evidence type="ECO:0000256" key="4">
    <source>
        <dbReference type="ARBA" id="ARBA00008484"/>
    </source>
</evidence>
<comment type="pathway">
    <text evidence="3">Cofactor biosynthesis; molybdopterin biosynthesis.</text>
</comment>
<comment type="function">
    <text evidence="19">Isoform MOCS1A and isoform MOCS1B probably form a complex that catalyzes the conversion of 5'-GTP to cyclic pyranopterin monophosphate (cPMP). MOCS1A catalyzes the cyclization of GTP to (8S)-3',8-cyclo-7,8-dihydroguanosine 5'-triphosphate and MOCS1B catalyzes the subsequent conversion of (8S)-3',8-cyclo-7,8-dihydroguanosine 5'-triphosphate to cPMP.</text>
</comment>
<evidence type="ECO:0000256" key="20">
    <source>
        <dbReference type="ARBA" id="ARBA00063038"/>
    </source>
</evidence>
<dbReference type="InterPro" id="IPR058240">
    <property type="entry name" value="rSAM_sf"/>
</dbReference>
<dbReference type="InterPro" id="IPR007197">
    <property type="entry name" value="rSAM"/>
</dbReference>
<dbReference type="GO" id="GO:0046872">
    <property type="term" value="F:metal ion binding"/>
    <property type="evidence" value="ECO:0007669"/>
    <property type="project" value="UniProtKB-KW"/>
</dbReference>
<evidence type="ECO:0000256" key="1">
    <source>
        <dbReference type="ARBA" id="ARBA00001637"/>
    </source>
</evidence>
<evidence type="ECO:0000256" key="12">
    <source>
        <dbReference type="ARBA" id="ARBA00022741"/>
    </source>
</evidence>
<name>B3SAV0_TRIAD</name>
<keyword evidence="15" id="KW-0342">GTP-binding</keyword>
<dbReference type="Pfam" id="PF04055">
    <property type="entry name" value="Radical_SAM"/>
    <property type="match status" value="1"/>
</dbReference>
<dbReference type="EMBL" id="DS985262">
    <property type="protein sequence ID" value="EDV20219.1"/>
    <property type="molecule type" value="Genomic_DNA"/>
</dbReference>
<evidence type="ECO:0000313" key="22">
    <source>
        <dbReference type="EMBL" id="EDV20219.1"/>
    </source>
</evidence>
<dbReference type="PhylomeDB" id="B3SAV0"/>
<feature type="domain" description="Radical SAM core" evidence="21">
    <location>
        <begin position="51"/>
        <end position="273"/>
    </location>
</feature>
<keyword evidence="10" id="KW-0949">S-adenosyl-L-methionine</keyword>
<organism evidence="22 23">
    <name type="scientific">Trichoplax adhaerens</name>
    <name type="common">Trichoplax reptans</name>
    <dbReference type="NCBI Taxonomy" id="10228"/>
    <lineage>
        <taxon>Eukaryota</taxon>
        <taxon>Metazoa</taxon>
        <taxon>Placozoa</taxon>
        <taxon>Uniplacotomia</taxon>
        <taxon>Trichoplacea</taxon>
        <taxon>Trichoplacidae</taxon>
        <taxon>Trichoplax</taxon>
    </lineage>
</organism>
<dbReference type="GO" id="GO:0006777">
    <property type="term" value="P:Mo-molybdopterin cofactor biosynthetic process"/>
    <property type="evidence" value="ECO:0000318"/>
    <property type="project" value="GO_Central"/>
</dbReference>
<evidence type="ECO:0000256" key="9">
    <source>
        <dbReference type="ARBA" id="ARBA00022485"/>
    </source>
</evidence>
<dbReference type="PROSITE" id="PS01305">
    <property type="entry name" value="MOAA_NIFB_PQQE"/>
    <property type="match status" value="1"/>
</dbReference>
<dbReference type="InterPro" id="IPR010505">
    <property type="entry name" value="MoaA_twitch"/>
</dbReference>
<dbReference type="SMART" id="SM00729">
    <property type="entry name" value="Elp3"/>
    <property type="match status" value="1"/>
</dbReference>
<evidence type="ECO:0000256" key="6">
    <source>
        <dbReference type="ARBA" id="ARBA00012167"/>
    </source>
</evidence>
<dbReference type="InterPro" id="IPR050105">
    <property type="entry name" value="MoCo_biosynth_MoaA/MoaC"/>
</dbReference>
<dbReference type="EC" id="4.6.1.17" evidence="7"/>
<dbReference type="InterPro" id="IPR040064">
    <property type="entry name" value="MoaA-like"/>
</dbReference>
<comment type="catalytic activity">
    <reaction evidence="1">
        <text>(8S)-3',8-cyclo-7,8-dihydroguanosine 5'-triphosphate = cyclic pyranopterin phosphate + diphosphate</text>
        <dbReference type="Rhea" id="RHEA:49580"/>
        <dbReference type="ChEBI" id="CHEBI:33019"/>
        <dbReference type="ChEBI" id="CHEBI:59648"/>
        <dbReference type="ChEBI" id="CHEBI:131766"/>
        <dbReference type="EC" id="4.6.1.17"/>
    </reaction>
</comment>
<dbReference type="SFLD" id="SFLDG01383">
    <property type="entry name" value="cyclic_pyranopterin_phosphate"/>
    <property type="match status" value="1"/>
</dbReference>
<dbReference type="eggNOG" id="KOG2876">
    <property type="taxonomic scope" value="Eukaryota"/>
</dbReference>
<dbReference type="InterPro" id="IPR000385">
    <property type="entry name" value="MoaA_NifB_PqqE_Fe-S-bd_CS"/>
</dbReference>
<evidence type="ECO:0000256" key="3">
    <source>
        <dbReference type="ARBA" id="ARBA00005046"/>
    </source>
</evidence>
<keyword evidence="17" id="KW-0456">Lyase</keyword>
<comment type="subunit">
    <text evidence="20">Isoform MOCS1A and isoform MOCS1B probably form a heterooligomer.</text>
</comment>
<evidence type="ECO:0000256" key="14">
    <source>
        <dbReference type="ARBA" id="ARBA00023014"/>
    </source>
</evidence>
<gene>
    <name evidence="22" type="ORF">TRIADDRAFT_61388</name>
</gene>
<dbReference type="OMA" id="QTVHMTS"/>
<dbReference type="GO" id="GO:0005525">
    <property type="term" value="F:GTP binding"/>
    <property type="evidence" value="ECO:0007669"/>
    <property type="project" value="UniProtKB-KW"/>
</dbReference>
<dbReference type="AlphaFoldDB" id="B3SAV0"/>
<dbReference type="GeneID" id="6758592"/>
<dbReference type="HAMAP" id="MF_01225_B">
    <property type="entry name" value="MoaA_B"/>
    <property type="match status" value="1"/>
</dbReference>
<dbReference type="GO" id="GO:0051539">
    <property type="term" value="F:4 iron, 4 sulfur cluster binding"/>
    <property type="evidence" value="ECO:0007669"/>
    <property type="project" value="UniProtKB-KW"/>
</dbReference>
<proteinExistence type="inferred from homology"/>
<dbReference type="Gene3D" id="3.30.70.640">
    <property type="entry name" value="Molybdopterin cofactor biosynthesis C (MoaC) domain"/>
    <property type="match status" value="1"/>
</dbReference>
<dbReference type="NCBIfam" id="NF006870">
    <property type="entry name" value="PRK09364.1"/>
    <property type="match status" value="1"/>
</dbReference>
<dbReference type="NCBIfam" id="NF001199">
    <property type="entry name" value="PRK00164.2-1"/>
    <property type="match status" value="1"/>
</dbReference>
<comment type="catalytic activity">
    <reaction evidence="18">
        <text>GTP + AH2 + S-adenosyl-L-methionine = (8S)-3',8-cyclo-7,8-dihydroguanosine 5'-triphosphate + 5'-deoxyadenosine + L-methionine + A + H(+)</text>
        <dbReference type="Rhea" id="RHEA:49576"/>
        <dbReference type="ChEBI" id="CHEBI:13193"/>
        <dbReference type="ChEBI" id="CHEBI:15378"/>
        <dbReference type="ChEBI" id="CHEBI:17319"/>
        <dbReference type="ChEBI" id="CHEBI:17499"/>
        <dbReference type="ChEBI" id="CHEBI:37565"/>
        <dbReference type="ChEBI" id="CHEBI:57844"/>
        <dbReference type="ChEBI" id="CHEBI:59789"/>
        <dbReference type="ChEBI" id="CHEBI:131766"/>
        <dbReference type="EC" id="4.1.99.22"/>
    </reaction>
</comment>
<dbReference type="PANTHER" id="PTHR22960">
    <property type="entry name" value="MOLYBDOPTERIN COFACTOR SYNTHESIS PROTEIN A"/>
    <property type="match status" value="1"/>
</dbReference>
<dbReference type="InterPro" id="IPR013483">
    <property type="entry name" value="MoaA"/>
</dbReference>
<dbReference type="CDD" id="cd21117">
    <property type="entry name" value="Twitch_MoaA"/>
    <property type="match status" value="1"/>
</dbReference>
<evidence type="ECO:0000256" key="19">
    <source>
        <dbReference type="ARBA" id="ARBA00054222"/>
    </source>
</evidence>
<comment type="similarity">
    <text evidence="5">In the N-terminal section; belongs to the radical SAM superfamily. MoaA family.</text>
</comment>
<dbReference type="SUPFAM" id="SSF55040">
    <property type="entry name" value="Molybdenum cofactor biosynthesis protein C, MoaC"/>
    <property type="match status" value="1"/>
</dbReference>
<accession>B3SAV0</accession>
<dbReference type="OrthoDB" id="429626at2759"/>
<dbReference type="UniPathway" id="UPA00344"/>
<dbReference type="RefSeq" id="XP_002117380.1">
    <property type="nucleotide sequence ID" value="XM_002117344.1"/>
</dbReference>
<evidence type="ECO:0000256" key="7">
    <source>
        <dbReference type="ARBA" id="ARBA00012575"/>
    </source>
</evidence>
<protein>
    <recommendedName>
        <fullName evidence="8">Molybdenum cofactor biosynthesis protein 1</fullName>
        <ecNumber evidence="6">4.1.99.22</ecNumber>
        <ecNumber evidence="7">4.6.1.17</ecNumber>
    </recommendedName>
</protein>
<evidence type="ECO:0000256" key="17">
    <source>
        <dbReference type="ARBA" id="ARBA00023239"/>
    </source>
</evidence>
<dbReference type="CTD" id="6758592"/>
<comment type="similarity">
    <text evidence="4">In the C-terminal section; belongs to the MoaC family.</text>
</comment>
<dbReference type="SFLD" id="SFLDG01386">
    <property type="entry name" value="main_SPASM_domain-containing"/>
    <property type="match status" value="1"/>
</dbReference>
<evidence type="ECO:0000313" key="23">
    <source>
        <dbReference type="Proteomes" id="UP000009022"/>
    </source>
</evidence>
<evidence type="ECO:0000256" key="13">
    <source>
        <dbReference type="ARBA" id="ARBA00023004"/>
    </source>
</evidence>
<dbReference type="Gene3D" id="3.20.20.70">
    <property type="entry name" value="Aldolase class I"/>
    <property type="match status" value="1"/>
</dbReference>
<dbReference type="NCBIfam" id="TIGR02666">
    <property type="entry name" value="moaA"/>
    <property type="match status" value="1"/>
</dbReference>
<dbReference type="Pfam" id="PF06463">
    <property type="entry name" value="Mob_synth_C"/>
    <property type="match status" value="1"/>
</dbReference>
<keyword evidence="12" id="KW-0547">Nucleotide-binding</keyword>
<dbReference type="CDD" id="cd01335">
    <property type="entry name" value="Radical_SAM"/>
    <property type="match status" value="1"/>
</dbReference>
<dbReference type="STRING" id="10228.B3SAV0"/>
<evidence type="ECO:0000256" key="18">
    <source>
        <dbReference type="ARBA" id="ARBA00048697"/>
    </source>
</evidence>
<dbReference type="PANTHER" id="PTHR22960:SF0">
    <property type="entry name" value="MOLYBDENUM COFACTOR BIOSYNTHESIS PROTEIN 1"/>
    <property type="match status" value="1"/>
</dbReference>
<keyword evidence="23" id="KW-1185">Reference proteome</keyword>
<dbReference type="InParanoid" id="B3SAV0"/>
<dbReference type="InterPro" id="IPR036522">
    <property type="entry name" value="MoaC_sf"/>
</dbReference>
<dbReference type="Pfam" id="PF01967">
    <property type="entry name" value="MoaC"/>
    <property type="match status" value="1"/>
</dbReference>
<evidence type="ECO:0000256" key="2">
    <source>
        <dbReference type="ARBA" id="ARBA00001966"/>
    </source>
</evidence>
<dbReference type="InterPro" id="IPR047594">
    <property type="entry name" value="MoaC_bact/euk"/>
</dbReference>
<dbReference type="PROSITE" id="PS51918">
    <property type="entry name" value="RADICAL_SAM"/>
    <property type="match status" value="1"/>
</dbReference>
<evidence type="ECO:0000256" key="16">
    <source>
        <dbReference type="ARBA" id="ARBA00023150"/>
    </source>
</evidence>
<evidence type="ECO:0000256" key="8">
    <source>
        <dbReference type="ARBA" id="ARBA00015273"/>
    </source>
</evidence>
<keyword evidence="11" id="KW-0479">Metal-binding</keyword>
<evidence type="ECO:0000256" key="10">
    <source>
        <dbReference type="ARBA" id="ARBA00022691"/>
    </source>
</evidence>
<dbReference type="InterPro" id="IPR023045">
    <property type="entry name" value="MoaC"/>
</dbReference>
<dbReference type="NCBIfam" id="TIGR00581">
    <property type="entry name" value="moaC"/>
    <property type="match status" value="1"/>
</dbReference>
<dbReference type="GO" id="GO:0061798">
    <property type="term" value="F:GTP 3',8'-cyclase activity"/>
    <property type="evidence" value="ECO:0000318"/>
    <property type="project" value="GO_Central"/>
</dbReference>
<keyword evidence="9" id="KW-0004">4Fe-4S</keyword>
<dbReference type="HOGENOM" id="CLU_009273_7_2_1"/>
<keyword evidence="13" id="KW-0408">Iron</keyword>
<dbReference type="SUPFAM" id="SSF102114">
    <property type="entry name" value="Radical SAM enzymes"/>
    <property type="match status" value="1"/>
</dbReference>
<dbReference type="EC" id="4.1.99.22" evidence="6"/>
<dbReference type="InterPro" id="IPR006638">
    <property type="entry name" value="Elp3/MiaA/NifB-like_rSAM"/>
</dbReference>
<dbReference type="SFLD" id="SFLDG01067">
    <property type="entry name" value="SPASM/twitch_domain_containing"/>
    <property type="match status" value="1"/>
</dbReference>
<reference evidence="22 23" key="1">
    <citation type="journal article" date="2008" name="Nature">
        <title>The Trichoplax genome and the nature of placozoans.</title>
        <authorList>
            <person name="Srivastava M."/>
            <person name="Begovic E."/>
            <person name="Chapman J."/>
            <person name="Putnam N.H."/>
            <person name="Hellsten U."/>
            <person name="Kawashima T."/>
            <person name="Kuo A."/>
            <person name="Mitros T."/>
            <person name="Salamov A."/>
            <person name="Carpenter M.L."/>
            <person name="Signorovitch A.Y."/>
            <person name="Moreno M.A."/>
            <person name="Kamm K."/>
            <person name="Grimwood J."/>
            <person name="Schmutz J."/>
            <person name="Shapiro H."/>
            <person name="Grigoriev I.V."/>
            <person name="Buss L.W."/>
            <person name="Schierwater B."/>
            <person name="Dellaporta S.L."/>
            <person name="Rokhsar D.S."/>
        </authorList>
    </citation>
    <scope>NUCLEOTIDE SEQUENCE [LARGE SCALE GENOMIC DNA]</scope>
    <source>
        <strain evidence="22 23">Grell-BS-1999</strain>
    </source>
</reference>
<dbReference type="Proteomes" id="UP000009022">
    <property type="component" value="Unassembled WGS sequence"/>
</dbReference>
<dbReference type="InterPro" id="IPR013785">
    <property type="entry name" value="Aldolase_TIM"/>
</dbReference>
<dbReference type="FunFam" id="3.20.20.70:FF:000117">
    <property type="entry name" value="molybdenum cofactor biosynthesis protein 1"/>
    <property type="match status" value="1"/>
</dbReference>
<evidence type="ECO:0000259" key="21">
    <source>
        <dbReference type="PROSITE" id="PS51918"/>
    </source>
</evidence>
<sequence length="590" mass="66329">MTNIENSCAFAYNTLLSWPRSSNDRWRQRKPGTSYFQDVEVKPFSEFLTDSFGRKHDYLRISLTERCNLRCQYCMPSEGVGLTPQERLLTADEIIKLSQLFASEGVTKIRLTGGEPLVRRDLIDIVREINLIPGIDVIAMTTNGVTLARHLPKLKEAGLSLINVSLDTLVPAKFEFITRRRGWDRVMKGIDAALQLGYNPVKINCVVMKGLNDDEILDFVQLTETKAVDVRFIEYMPFDGNKWNYEKFVSYQQMLDIIRDRWPELVRMQDSPNDTSKAYQVPGHIGRIGFITSMSEHFCGSCNRLRLTADGNLKVCLFGNAEVSLRDVIRSGHSDEELLKIIGVAVGNKKKQHAGYLNRMGIFIKDLHSNLNTAKRRFINQFGISIPSTFSTWRFFPAPIFHRCYRSTPARLSDFNDSYLNNKKFTHVDGKGKGKMVDVSQKEVTSRTAIASGTVVLAPEAFELVKRNKAEGGDVLTVSHIAGITGAKHTSFLIPFCHNINLSEVNLTFDLIDERYSVVITAKAVTKATTGVEMEALTAVSVGALALYDICKSVSQNNVITDIKLLHKSGGRSGTYNRNEDISIKHHDLQ</sequence>
<keyword evidence="16" id="KW-0501">Molybdenum cofactor biosynthesis</keyword>
<evidence type="ECO:0000256" key="11">
    <source>
        <dbReference type="ARBA" id="ARBA00022723"/>
    </source>
</evidence>
<evidence type="ECO:0000256" key="5">
    <source>
        <dbReference type="ARBA" id="ARBA00009862"/>
    </source>
</evidence>
<dbReference type="SFLD" id="SFLDS00029">
    <property type="entry name" value="Radical_SAM"/>
    <property type="match status" value="1"/>
</dbReference>